<name>A0A9N9PUR4_9HELO</name>
<reference evidence="2" key="1">
    <citation type="submission" date="2021-07" db="EMBL/GenBank/DDBJ databases">
        <authorList>
            <person name="Durling M."/>
        </authorList>
    </citation>
    <scope>NUCLEOTIDE SEQUENCE</scope>
</reference>
<protein>
    <submittedName>
        <fullName evidence="2">Uncharacterized protein</fullName>
    </submittedName>
</protein>
<organism evidence="2 3">
    <name type="scientific">Hymenoscyphus albidus</name>
    <dbReference type="NCBI Taxonomy" id="595503"/>
    <lineage>
        <taxon>Eukaryota</taxon>
        <taxon>Fungi</taxon>
        <taxon>Dikarya</taxon>
        <taxon>Ascomycota</taxon>
        <taxon>Pezizomycotina</taxon>
        <taxon>Leotiomycetes</taxon>
        <taxon>Helotiales</taxon>
        <taxon>Helotiaceae</taxon>
        <taxon>Hymenoscyphus</taxon>
    </lineage>
</organism>
<comment type="caution">
    <text evidence="2">The sequence shown here is derived from an EMBL/GenBank/DDBJ whole genome shotgun (WGS) entry which is preliminary data.</text>
</comment>
<feature type="region of interest" description="Disordered" evidence="1">
    <location>
        <begin position="1"/>
        <end position="32"/>
    </location>
</feature>
<proteinExistence type="predicted"/>
<evidence type="ECO:0000256" key="1">
    <source>
        <dbReference type="SAM" id="MobiDB-lite"/>
    </source>
</evidence>
<accession>A0A9N9PUR4</accession>
<evidence type="ECO:0000313" key="3">
    <source>
        <dbReference type="Proteomes" id="UP000701801"/>
    </source>
</evidence>
<evidence type="ECO:0000313" key="2">
    <source>
        <dbReference type="EMBL" id="CAG8975808.1"/>
    </source>
</evidence>
<sequence>MSRLHPFGVRMPTRPDYPLQTPKPKPSNRRTDLNYTPNAYLELVNATAPPLRIHTVPCDKPLPYNLQKDLQIRLGSINFTIFEDSTATPLQLSHPRNREASRLLAAFNKKYARNVKLEMLIHLNKCEYEYMRTIMDWILPLAQRMDEACGGSMVPLINNYKHNCHFFETAYLTNPVNTMRKAQAEGRVREFESMQNLVERTVMKCHLHVTMLLDTLMMVAFRVEAASEKGFNFVFPETQDAPECAEAIMKYVSARGWGVCLDEKLDEYWMIRRKVWGSITQIHIGYDLIKNNEVERGNFIPWMNSMMKAVKDNVTEQDLRAWRCQEQDRLEGFEFGFDSKAHILTEESMTEEDN</sequence>
<gene>
    <name evidence="2" type="ORF">HYALB_00008249</name>
</gene>
<keyword evidence="3" id="KW-1185">Reference proteome</keyword>
<dbReference type="EMBL" id="CAJVRM010000151">
    <property type="protein sequence ID" value="CAG8975808.1"/>
    <property type="molecule type" value="Genomic_DNA"/>
</dbReference>
<dbReference type="AlphaFoldDB" id="A0A9N9PUR4"/>
<dbReference type="Proteomes" id="UP000701801">
    <property type="component" value="Unassembled WGS sequence"/>
</dbReference>